<evidence type="ECO:0000256" key="3">
    <source>
        <dbReference type="ARBA" id="ARBA00022679"/>
    </source>
</evidence>
<keyword evidence="6 7" id="KW-0472">Membrane</keyword>
<dbReference type="Proteomes" id="UP000036313">
    <property type="component" value="Unassembled WGS sequence"/>
</dbReference>
<feature type="domain" description="Bacterial sugar transferase" evidence="8">
    <location>
        <begin position="318"/>
        <end position="507"/>
    </location>
</feature>
<evidence type="ECO:0000256" key="7">
    <source>
        <dbReference type="SAM" id="Phobius"/>
    </source>
</evidence>
<keyword evidence="5 7" id="KW-1133">Transmembrane helix</keyword>
<comment type="caution">
    <text evidence="9">The sequence shown here is derived from an EMBL/GenBank/DDBJ whole genome shotgun (WGS) entry which is preliminary data.</text>
</comment>
<feature type="transmembrane region" description="Helical" evidence="7">
    <location>
        <begin position="145"/>
        <end position="164"/>
    </location>
</feature>
<evidence type="ECO:0000256" key="2">
    <source>
        <dbReference type="ARBA" id="ARBA00006464"/>
    </source>
</evidence>
<accession>A0A0J6WJ05</accession>
<dbReference type="GO" id="GO:0089702">
    <property type="term" value="F:undecaprenyl-phosphate glucose phosphotransferase activity"/>
    <property type="evidence" value="ECO:0007669"/>
    <property type="project" value="UniProtKB-EC"/>
</dbReference>
<keyword evidence="4 7" id="KW-0812">Transmembrane</keyword>
<evidence type="ECO:0000256" key="6">
    <source>
        <dbReference type="ARBA" id="ARBA00023136"/>
    </source>
</evidence>
<dbReference type="PATRIC" id="fig|1807.14.peg.274"/>
<reference evidence="9 10" key="1">
    <citation type="journal article" date="2015" name="Genome Biol. Evol.">
        <title>Characterization of Three Mycobacterium spp. with Potential Use in Bioremediation by Genome Sequencing and Comparative Genomics.</title>
        <authorList>
            <person name="Das S."/>
            <person name="Pettersson B.M."/>
            <person name="Behra P.R."/>
            <person name="Ramesh M."/>
            <person name="Dasgupta S."/>
            <person name="Bhattacharya A."/>
            <person name="Kirsebom L.A."/>
        </authorList>
    </citation>
    <scope>NUCLEOTIDE SEQUENCE [LARGE SCALE GENOMIC DNA]</scope>
    <source>
        <strain evidence="9 10">DSM 44075</strain>
    </source>
</reference>
<comment type="similarity">
    <text evidence="2">Belongs to the bacterial sugar transferase family.</text>
</comment>
<feature type="transmembrane region" description="Helical" evidence="7">
    <location>
        <begin position="46"/>
        <end position="68"/>
    </location>
</feature>
<dbReference type="Gene3D" id="3.40.50.720">
    <property type="entry name" value="NAD(P)-binding Rossmann-like Domain"/>
    <property type="match status" value="1"/>
</dbReference>
<evidence type="ECO:0000256" key="4">
    <source>
        <dbReference type="ARBA" id="ARBA00022692"/>
    </source>
</evidence>
<organism evidence="9 10">
    <name type="scientific">Mycolicibacterium obuense</name>
    <dbReference type="NCBI Taxonomy" id="1807"/>
    <lineage>
        <taxon>Bacteria</taxon>
        <taxon>Bacillati</taxon>
        <taxon>Actinomycetota</taxon>
        <taxon>Actinomycetes</taxon>
        <taxon>Mycobacteriales</taxon>
        <taxon>Mycobacteriaceae</taxon>
        <taxon>Mycolicibacterium</taxon>
    </lineage>
</organism>
<evidence type="ECO:0000313" key="10">
    <source>
        <dbReference type="Proteomes" id="UP000036313"/>
    </source>
</evidence>
<keyword evidence="3 9" id="KW-0808">Transferase</keyword>
<name>A0A0J6WJ05_9MYCO</name>
<sequence>MTAPPLVRRFRSTIRLRSESADRVMKQVTEAKARASQWKKMHRRHVIATDAVAVVVAVTVAQVARFGLPESTSPGMGDHWRYVTACSIILAVVWLAALGLQESWDLSLTGIGSEEYRRVVTSTAWAFGIIAVTDLLLQLGLVRGYLAIALPVGLVGLLAGRHLLRRDLARKRSRGAFTSQVVVLGKPRSVIALCNTFNRCSHAGYRVVGACLPDYQGKVGLEIDTRTGPVPVLGNQHSVAEVVSLTNADALAVTSAEHLGHEHMRTLTWQLDSLGTDLIVMPGMVDIVGPRLKIRPIDNMPLFHVARPRHDGALHYHKRFFDLVVGTIALVLLSPVMLMAAAAIKWHDGGPVFFCQDRVGYNGIQFRIVKFRTMKPESEAELETERIVSGQSDGIFFKSATDSRITPIGRWLRKTSIDEIPQLFNVLAGSMSIVGPRPLVRGEGSSVEYFIERRGLVKPGITGLWQVSGRSDVSAAERIRLDHFYVDNWSYVQDLVIVLRTVRTVLQRHGAY</sequence>
<feature type="transmembrane region" description="Helical" evidence="7">
    <location>
        <begin position="80"/>
        <end position="98"/>
    </location>
</feature>
<dbReference type="Pfam" id="PF02397">
    <property type="entry name" value="Bac_transf"/>
    <property type="match status" value="1"/>
</dbReference>
<evidence type="ECO:0000259" key="8">
    <source>
        <dbReference type="Pfam" id="PF02397"/>
    </source>
</evidence>
<feature type="transmembrane region" description="Helical" evidence="7">
    <location>
        <begin position="119"/>
        <end position="139"/>
    </location>
</feature>
<evidence type="ECO:0000256" key="1">
    <source>
        <dbReference type="ARBA" id="ARBA00004141"/>
    </source>
</evidence>
<dbReference type="InterPro" id="IPR017475">
    <property type="entry name" value="EPS_sugar_tfrase"/>
</dbReference>
<dbReference type="PANTHER" id="PTHR30576:SF10">
    <property type="entry name" value="SLL5057 PROTEIN"/>
    <property type="match status" value="1"/>
</dbReference>
<feature type="transmembrane region" description="Helical" evidence="7">
    <location>
        <begin position="320"/>
        <end position="344"/>
    </location>
</feature>
<comment type="subcellular location">
    <subcellularLocation>
        <location evidence="1">Membrane</location>
        <topology evidence="1">Multi-pass membrane protein</topology>
    </subcellularLocation>
</comment>
<dbReference type="InterPro" id="IPR003362">
    <property type="entry name" value="Bact_transf"/>
</dbReference>
<protein>
    <submittedName>
        <fullName evidence="9">UDP-glucose:undecaprenyl-phosphate glucose-1-phosphate transferase</fullName>
        <ecNumber evidence="9">2.7.8.31</ecNumber>
    </submittedName>
</protein>
<dbReference type="EMBL" id="JYNU01000002">
    <property type="protein sequence ID" value="KMO81697.1"/>
    <property type="molecule type" value="Genomic_DNA"/>
</dbReference>
<dbReference type="NCBIfam" id="TIGR03025">
    <property type="entry name" value="EPS_sugtrans"/>
    <property type="match status" value="1"/>
</dbReference>
<dbReference type="GO" id="GO:0016020">
    <property type="term" value="C:membrane"/>
    <property type="evidence" value="ECO:0007669"/>
    <property type="project" value="UniProtKB-SubCell"/>
</dbReference>
<dbReference type="EC" id="2.7.8.31" evidence="9"/>
<dbReference type="AlphaFoldDB" id="A0A0J6WJ05"/>
<proteinExistence type="inferred from homology"/>
<gene>
    <name evidence="9" type="primary">gumD_1</name>
    <name evidence="9" type="ORF">MOBUDSM44075_00264</name>
</gene>
<evidence type="ECO:0000313" key="9">
    <source>
        <dbReference type="EMBL" id="KMO81697.1"/>
    </source>
</evidence>
<evidence type="ECO:0000256" key="5">
    <source>
        <dbReference type="ARBA" id="ARBA00022989"/>
    </source>
</evidence>
<dbReference type="PANTHER" id="PTHR30576">
    <property type="entry name" value="COLANIC BIOSYNTHESIS UDP-GLUCOSE LIPID CARRIER TRANSFERASE"/>
    <property type="match status" value="1"/>
</dbReference>